<gene>
    <name evidence="1" type="ORF">F6R98_10760</name>
</gene>
<sequence length="422" mass="43430">MADSSAALQAVIDSVSAQAASASAGDLAYLAKALEAIGPASQTAFIAQLGGTQVNLINSASNSAQTAISSAEQAATQAISSAEQAATQAISSDQTVAVGAVTTAGANAIQAISTAQTTATTAVNTAGASQIAQIGSLGKFSVGIEPASGGTALVIPTIYTENDRNGFGWPFGAQWSSTGPWTTLFGYGTNGAPDAVQWMNIALGTGYANYSVPSHGASAFNRYTTGARREIEYAYGDEVCATREIIQFSGGNYAPAGIRLLPIRNTANTSKTITIGVHYSTMWSSGYEGAGLYLLSPPANTTYGNVTSVSVSVPWSITSNAAQSYTTVSATLPANATSILMLVTSAYTTSNVAWSANGQSAYVAKQCNGFYNLNNVFSDTALQPDMRMASVLAADRGHASMAYNSNTLHLIWQRTATLEGDR</sequence>
<dbReference type="InParanoid" id="A0A5Q0BLP3"/>
<evidence type="ECO:0000313" key="1">
    <source>
        <dbReference type="EMBL" id="QFY43038.1"/>
    </source>
</evidence>
<dbReference type="KEGG" id="mmob:F6R98_10760"/>
<name>A0A5Q0BLP3_9GAMM</name>
<dbReference type="EMBL" id="CP044205">
    <property type="protein sequence ID" value="QFY43038.1"/>
    <property type="molecule type" value="Genomic_DNA"/>
</dbReference>
<proteinExistence type="predicted"/>
<organism evidence="1 2">
    <name type="scientific">Candidatus Methylospira mobilis</name>
    <dbReference type="NCBI Taxonomy" id="1808979"/>
    <lineage>
        <taxon>Bacteria</taxon>
        <taxon>Pseudomonadati</taxon>
        <taxon>Pseudomonadota</taxon>
        <taxon>Gammaproteobacteria</taxon>
        <taxon>Methylococcales</taxon>
        <taxon>Methylococcaceae</taxon>
        <taxon>Candidatus Methylospira</taxon>
    </lineage>
</organism>
<dbReference type="RefSeq" id="WP_153249021.1">
    <property type="nucleotide sequence ID" value="NZ_CP044205.1"/>
</dbReference>
<keyword evidence="2" id="KW-1185">Reference proteome</keyword>
<dbReference type="AlphaFoldDB" id="A0A5Q0BLP3"/>
<evidence type="ECO:0000313" key="2">
    <source>
        <dbReference type="Proteomes" id="UP000325755"/>
    </source>
</evidence>
<dbReference type="Proteomes" id="UP000325755">
    <property type="component" value="Chromosome"/>
</dbReference>
<reference evidence="1 2" key="1">
    <citation type="submission" date="2019-09" db="EMBL/GenBank/DDBJ databases">
        <title>Ecophysiology of the spiral-shaped methanotroph Methylospira mobilis as revealed by the complete genome sequence.</title>
        <authorList>
            <person name="Oshkin I.Y."/>
            <person name="Dedysh S.N."/>
            <person name="Miroshnikov K."/>
            <person name="Danilova O.V."/>
            <person name="Hakobyan A."/>
            <person name="Liesack W."/>
        </authorList>
    </citation>
    <scope>NUCLEOTIDE SEQUENCE [LARGE SCALE GENOMIC DNA]</scope>
    <source>
        <strain evidence="1 2">Shm1</strain>
    </source>
</reference>
<protein>
    <submittedName>
        <fullName evidence="1">Uncharacterized protein</fullName>
    </submittedName>
</protein>
<accession>A0A5Q0BLP3</accession>